<organism evidence="2 3">
    <name type="scientific">Natranaerovirga pectinivora</name>
    <dbReference type="NCBI Taxonomy" id="682400"/>
    <lineage>
        <taxon>Bacteria</taxon>
        <taxon>Bacillati</taxon>
        <taxon>Bacillota</taxon>
        <taxon>Clostridia</taxon>
        <taxon>Lachnospirales</taxon>
        <taxon>Natranaerovirgaceae</taxon>
        <taxon>Natranaerovirga</taxon>
    </lineage>
</organism>
<comment type="caution">
    <text evidence="2">The sequence shown here is derived from an EMBL/GenBank/DDBJ whole genome shotgun (WGS) entry which is preliminary data.</text>
</comment>
<dbReference type="Proteomes" id="UP000294902">
    <property type="component" value="Unassembled WGS sequence"/>
</dbReference>
<evidence type="ECO:0000313" key="3">
    <source>
        <dbReference type="Proteomes" id="UP000294902"/>
    </source>
</evidence>
<protein>
    <submittedName>
        <fullName evidence="2">Putative membrane protein</fullName>
    </submittedName>
</protein>
<keyword evidence="1" id="KW-0812">Transmembrane</keyword>
<dbReference type="OrthoDB" id="9813540at2"/>
<keyword evidence="3" id="KW-1185">Reference proteome</keyword>
<feature type="transmembrane region" description="Helical" evidence="1">
    <location>
        <begin position="6"/>
        <end position="27"/>
    </location>
</feature>
<dbReference type="GO" id="GO:0022857">
    <property type="term" value="F:transmembrane transporter activity"/>
    <property type="evidence" value="ECO:0007669"/>
    <property type="project" value="InterPro"/>
</dbReference>
<feature type="transmembrane region" description="Helical" evidence="1">
    <location>
        <begin position="85"/>
        <end position="102"/>
    </location>
</feature>
<dbReference type="EMBL" id="SMAL01000005">
    <property type="protein sequence ID" value="TCT14674.1"/>
    <property type="molecule type" value="Genomic_DNA"/>
</dbReference>
<dbReference type="InterPro" id="IPR024529">
    <property type="entry name" value="ECF_trnsprt_substrate-spec"/>
</dbReference>
<evidence type="ECO:0000256" key="1">
    <source>
        <dbReference type="SAM" id="Phobius"/>
    </source>
</evidence>
<reference evidence="2 3" key="1">
    <citation type="submission" date="2019-03" db="EMBL/GenBank/DDBJ databases">
        <title>Genomic Encyclopedia of Type Strains, Phase IV (KMG-IV): sequencing the most valuable type-strain genomes for metagenomic binning, comparative biology and taxonomic classification.</title>
        <authorList>
            <person name="Goeker M."/>
        </authorList>
    </citation>
    <scope>NUCLEOTIDE SEQUENCE [LARGE SCALE GENOMIC DNA]</scope>
    <source>
        <strain evidence="2 3">DSM 24629</strain>
    </source>
</reference>
<keyword evidence="1" id="KW-0472">Membrane</keyword>
<dbReference type="RefSeq" id="WP_132252332.1">
    <property type="nucleotide sequence ID" value="NZ_SMAL01000005.1"/>
</dbReference>
<name>A0A4R3MPB5_9FIRM</name>
<proteinExistence type="predicted"/>
<sequence length="185" mass="19617">MKTKKMVTLGMLLGITAILGFTPIGFIQIPPVSITLLHIPTIIAAVLLGPVSGIVVGFGMGFISFVRAIGAAGFDVLFIDPRVSIIPRVLIPITTYYGYILIRKLTKSEKLSITFGAIVGTLTNTVGVLSMLFFLYAQRIIDINGVDVLVRNIIIGAISVNIVVEVIAAAIIATPIAVVLKKVGD</sequence>
<feature type="transmembrane region" description="Helical" evidence="1">
    <location>
        <begin position="114"/>
        <end position="137"/>
    </location>
</feature>
<dbReference type="Gene3D" id="1.10.1760.20">
    <property type="match status" value="1"/>
</dbReference>
<gene>
    <name evidence="2" type="ORF">EDC18_105156</name>
</gene>
<keyword evidence="1" id="KW-1133">Transmembrane helix</keyword>
<evidence type="ECO:0000313" key="2">
    <source>
        <dbReference type="EMBL" id="TCT14674.1"/>
    </source>
</evidence>
<accession>A0A4R3MPB5</accession>
<feature type="transmembrane region" description="Helical" evidence="1">
    <location>
        <begin position="149"/>
        <end position="180"/>
    </location>
</feature>
<dbReference type="AlphaFoldDB" id="A0A4R3MPB5"/>
<dbReference type="Pfam" id="PF12822">
    <property type="entry name" value="ECF_trnsprt"/>
    <property type="match status" value="1"/>
</dbReference>
<feature type="transmembrane region" description="Helical" evidence="1">
    <location>
        <begin position="39"/>
        <end position="65"/>
    </location>
</feature>